<dbReference type="STRING" id="4096.A0A1U7X1G7"/>
<dbReference type="InterPro" id="IPR013103">
    <property type="entry name" value="RVT_2"/>
</dbReference>
<dbReference type="Pfam" id="PF07727">
    <property type="entry name" value="RVT_2"/>
    <property type="match status" value="1"/>
</dbReference>
<reference evidence="5" key="2">
    <citation type="submission" date="2025-08" db="UniProtKB">
        <authorList>
            <consortium name="RefSeq"/>
        </authorList>
    </citation>
    <scope>IDENTIFICATION</scope>
    <source>
        <tissue evidence="5">Leaf</tissue>
    </source>
</reference>
<feature type="domain" description="Reverse transcriptase Ty1/copia-type" evidence="2">
    <location>
        <begin position="198"/>
        <end position="363"/>
    </location>
</feature>
<evidence type="ECO:0000313" key="4">
    <source>
        <dbReference type="Proteomes" id="UP000189701"/>
    </source>
</evidence>
<dbReference type="InterPro" id="IPR025724">
    <property type="entry name" value="GAG-pre-integrase_dom"/>
</dbReference>
<dbReference type="InterPro" id="IPR043502">
    <property type="entry name" value="DNA/RNA_pol_sf"/>
</dbReference>
<dbReference type="Pfam" id="PF13976">
    <property type="entry name" value="gag_pre-integrs"/>
    <property type="match status" value="1"/>
</dbReference>
<dbReference type="AlphaFoldDB" id="A0A1U7X1G7"/>
<name>A0A1U7X1G7_NICSY</name>
<keyword evidence="4" id="KW-1185">Reference proteome</keyword>
<evidence type="ECO:0000313" key="5">
    <source>
        <dbReference type="RefSeq" id="XP_009784678.1"/>
    </source>
</evidence>
<protein>
    <submittedName>
        <fullName evidence="5">Uncharacterized protein LOC104233069</fullName>
    </submittedName>
</protein>
<dbReference type="eggNOG" id="KOG0017">
    <property type="taxonomic scope" value="Eukaryota"/>
</dbReference>
<feature type="domain" description="GAG-pre-integrase" evidence="3">
    <location>
        <begin position="40"/>
        <end position="93"/>
    </location>
</feature>
<evidence type="ECO:0000256" key="1">
    <source>
        <dbReference type="SAM" id="MobiDB-lite"/>
    </source>
</evidence>
<dbReference type="SUPFAM" id="SSF56672">
    <property type="entry name" value="DNA/RNA polymerases"/>
    <property type="match status" value="1"/>
</dbReference>
<evidence type="ECO:0000259" key="2">
    <source>
        <dbReference type="Pfam" id="PF07727"/>
    </source>
</evidence>
<dbReference type="Proteomes" id="UP000189701">
    <property type="component" value="Unplaced"/>
</dbReference>
<reference evidence="4" key="1">
    <citation type="journal article" date="2013" name="Genome Biol.">
        <title>Reference genomes and transcriptomes of Nicotiana sylvestris and Nicotiana tomentosiformis.</title>
        <authorList>
            <person name="Sierro N."/>
            <person name="Battey J.N."/>
            <person name="Ouadi S."/>
            <person name="Bovet L."/>
            <person name="Goepfert S."/>
            <person name="Bakaher N."/>
            <person name="Peitsch M.C."/>
            <person name="Ivanov N.V."/>
        </authorList>
    </citation>
    <scope>NUCLEOTIDE SEQUENCE [LARGE SCALE GENOMIC DNA]</scope>
</reference>
<gene>
    <name evidence="5" type="primary">LOC104233069</name>
</gene>
<proteinExistence type="predicted"/>
<evidence type="ECO:0000259" key="3">
    <source>
        <dbReference type="Pfam" id="PF13976"/>
    </source>
</evidence>
<sequence length="446" mass="48588">MGTDTSNSRIVSSMNYFEFLQYIAGKQTSSEIDFVVRTGNSVTCVSQSSSSESWVIDSGTQYKLGHPSLSKLQKMVPGLSHLSALECESCQLGPGNHLDISEVLPVSSFGDSVTISHPSSYTSPAPPPIAPVPPSIDPVLPPIGPIPPHNPVQPSAAPSFLTYNSRPHPASGPGDSRPVSDSASTADLSPLSQPIALRRGKSTVGCRWIYAVKVGPNSQVDRLKARLVAKGYTQIFWLDYSDTFSPVAKVASICLFLPMAVVRHWPLYQLDIKNAFLHGDLDEEVYMKQPPNFVAQGEFSGCVCRLCRSLYGLKQSPRAWFGKFSTIIQEFGVTRSEADHSVFYQHFAPNLCIYLRKYALDILKETGMMGCRPIDSPMDPNAKLLPRQGSLLETLRDIGAPDKGLLFEDRGHGQIVGYTDADWAGSPSNRRSTSGYYILVGGNLVS</sequence>
<accession>A0A1U7X1G7</accession>
<dbReference type="RefSeq" id="XP_009784678.1">
    <property type="nucleotide sequence ID" value="XM_009786376.1"/>
</dbReference>
<feature type="compositionally biased region" description="Pro residues" evidence="1">
    <location>
        <begin position="124"/>
        <end position="151"/>
    </location>
</feature>
<dbReference type="PANTHER" id="PTHR11439">
    <property type="entry name" value="GAG-POL-RELATED RETROTRANSPOSON"/>
    <property type="match status" value="1"/>
</dbReference>
<dbReference type="PANTHER" id="PTHR11439:SF484">
    <property type="entry name" value="REVERSE TRANSCRIPTASE TY1_COPIA-TYPE DOMAIN-CONTAINING PROTEIN"/>
    <property type="match status" value="1"/>
</dbReference>
<feature type="region of interest" description="Disordered" evidence="1">
    <location>
        <begin position="117"/>
        <end position="187"/>
    </location>
</feature>
<organism evidence="4 5">
    <name type="scientific">Nicotiana sylvestris</name>
    <name type="common">Wood tobacco</name>
    <name type="synonym">South American tobacco</name>
    <dbReference type="NCBI Taxonomy" id="4096"/>
    <lineage>
        <taxon>Eukaryota</taxon>
        <taxon>Viridiplantae</taxon>
        <taxon>Streptophyta</taxon>
        <taxon>Embryophyta</taxon>
        <taxon>Tracheophyta</taxon>
        <taxon>Spermatophyta</taxon>
        <taxon>Magnoliopsida</taxon>
        <taxon>eudicotyledons</taxon>
        <taxon>Gunneridae</taxon>
        <taxon>Pentapetalae</taxon>
        <taxon>asterids</taxon>
        <taxon>lamiids</taxon>
        <taxon>Solanales</taxon>
        <taxon>Solanaceae</taxon>
        <taxon>Nicotianoideae</taxon>
        <taxon>Nicotianeae</taxon>
        <taxon>Nicotiana</taxon>
    </lineage>
</organism>